<feature type="region of interest" description="Disordered" evidence="1">
    <location>
        <begin position="209"/>
        <end position="262"/>
    </location>
</feature>
<protein>
    <recommendedName>
        <fullName evidence="2">Wings apart-like protein C-terminal domain-containing protein</fullName>
    </recommendedName>
</protein>
<reference evidence="3 4" key="1">
    <citation type="journal article" date="2013" name="PLoS Genet.">
        <title>The genome and development-dependent transcriptomes of Pyronema confluens: a window into fungal evolution.</title>
        <authorList>
            <person name="Traeger S."/>
            <person name="Altegoer F."/>
            <person name="Freitag M."/>
            <person name="Gabaldon T."/>
            <person name="Kempken F."/>
            <person name="Kumar A."/>
            <person name="Marcet-Houben M."/>
            <person name="Poggeler S."/>
            <person name="Stajich J.E."/>
            <person name="Nowrousian M."/>
        </authorList>
    </citation>
    <scope>NUCLEOTIDE SEQUENCE [LARGE SCALE GENOMIC DNA]</scope>
    <source>
        <strain evidence="4">CBS 100304</strain>
        <tissue evidence="3">Vegetative mycelium</tissue>
    </source>
</reference>
<feature type="region of interest" description="Disordered" evidence="1">
    <location>
        <begin position="35"/>
        <end position="146"/>
    </location>
</feature>
<feature type="compositionally biased region" description="Polar residues" evidence="1">
    <location>
        <begin position="336"/>
        <end position="348"/>
    </location>
</feature>
<feature type="region of interest" description="Disordered" evidence="1">
    <location>
        <begin position="279"/>
        <end position="379"/>
    </location>
</feature>
<dbReference type="Proteomes" id="UP000018144">
    <property type="component" value="Unassembled WGS sequence"/>
</dbReference>
<feature type="compositionally biased region" description="Basic and acidic residues" evidence="1">
    <location>
        <begin position="249"/>
        <end position="259"/>
    </location>
</feature>
<feature type="compositionally biased region" description="Basic and acidic residues" evidence="1">
    <location>
        <begin position="493"/>
        <end position="506"/>
    </location>
</feature>
<dbReference type="Pfam" id="PF07814">
    <property type="entry name" value="WAPL"/>
    <property type="match status" value="1"/>
</dbReference>
<keyword evidence="4" id="KW-1185">Reference proteome</keyword>
<feature type="compositionally biased region" description="Polar residues" evidence="1">
    <location>
        <begin position="130"/>
        <end position="146"/>
    </location>
</feature>
<dbReference type="EMBL" id="HF936264">
    <property type="protein sequence ID" value="CCX15873.1"/>
    <property type="molecule type" value="Genomic_DNA"/>
</dbReference>
<feature type="compositionally biased region" description="Pro residues" evidence="1">
    <location>
        <begin position="362"/>
        <end position="375"/>
    </location>
</feature>
<dbReference type="AlphaFoldDB" id="U4L9L0"/>
<accession>U4L9L0</accession>
<name>U4L9L0_PYROM</name>
<dbReference type="OrthoDB" id="5367848at2759"/>
<feature type="compositionally biased region" description="Low complexity" evidence="1">
    <location>
        <begin position="290"/>
        <end position="300"/>
    </location>
</feature>
<feature type="domain" description="Wings apart-like protein C-terminal" evidence="2">
    <location>
        <begin position="654"/>
        <end position="690"/>
    </location>
</feature>
<feature type="compositionally biased region" description="Low complexity" evidence="1">
    <location>
        <begin position="467"/>
        <end position="481"/>
    </location>
</feature>
<proteinExistence type="predicted"/>
<feature type="region of interest" description="Disordered" evidence="1">
    <location>
        <begin position="540"/>
        <end position="569"/>
    </location>
</feature>
<feature type="region of interest" description="Disordered" evidence="1">
    <location>
        <begin position="409"/>
        <end position="513"/>
    </location>
</feature>
<feature type="region of interest" description="Disordered" evidence="1">
    <location>
        <begin position="1"/>
        <end position="20"/>
    </location>
</feature>
<gene>
    <name evidence="3" type="ORF">PCON_02332</name>
</gene>
<evidence type="ECO:0000259" key="2">
    <source>
        <dbReference type="Pfam" id="PF07814"/>
    </source>
</evidence>
<dbReference type="InterPro" id="IPR022771">
    <property type="entry name" value="WAPL_C"/>
</dbReference>
<feature type="compositionally biased region" description="Basic and acidic residues" evidence="1">
    <location>
        <begin position="229"/>
        <end position="241"/>
    </location>
</feature>
<evidence type="ECO:0000256" key="1">
    <source>
        <dbReference type="SAM" id="MobiDB-lite"/>
    </source>
</evidence>
<evidence type="ECO:0000313" key="4">
    <source>
        <dbReference type="Proteomes" id="UP000018144"/>
    </source>
</evidence>
<sequence length="693" mass="75301">MDTPTTRRRPVVTYGRQSRRAPRALNLELDEIFSPVASPKNSPGLPSVHLKPALSPKSTNPTKSAYNKPVVIPRKPTSPDDSESGSSTREEDQVTAQLDRETRLHPTTNKELDLFDVPSSDDEAAPPPHTRTSAVTTKPRSTATATVSRELDLFDVPYSDDEAPAPPTKTITKLPAPTAHTLKRKRVANKPTKNEKIAKAISARNEIPLQLPPIGPTDAIMPKAKKAKTKEDTTGEKKITEGGRITKPVTKESGKDNNAAEKAAAKLTAKLQRGMNAIEPTAISAPPPARSRVTRSVSRALSEEPPATIFEAPVERSQATTKKRELDGNTVKKTVEATNGISGVSSAQPVPKQSPRKAKMQKPPPPIMNSPPPKKPVSLGVIMEESPAPQKLAHGTIVLNSKPPQLKTVKEVPKAVTTKQVPTKVAAPEKPVQAKTMPPKPIAAAKTGEAKNLPPKLPSKDAPVRQTTKTTTTTTTTTTKKVVSKIRTVSKPEVGEKEIEQKKDTPMEETAPSYSQQLSLFAYDESSPEPIARPRKRLIDVLGGGQDGPRKNSCSPFFSDGDPEGLEDGAVSLNQETSLNEATILSLQRSTTGGRGPRITYARERSYRMNDATSLEDMLNIPMDTPLTPHEPARKKIEEHIQPMEVEEEKPRTQIKNIHELRAAGEYNRFVDDVEDLFLDIEGGATIGQKRNG</sequence>
<feature type="compositionally biased region" description="Basic and acidic residues" evidence="1">
    <location>
        <begin position="88"/>
        <end position="113"/>
    </location>
</feature>
<feature type="compositionally biased region" description="Basic residues" evidence="1">
    <location>
        <begin position="1"/>
        <end position="10"/>
    </location>
</feature>
<dbReference type="STRING" id="1076935.U4L9L0"/>
<feature type="compositionally biased region" description="Polar residues" evidence="1">
    <location>
        <begin position="56"/>
        <end position="65"/>
    </location>
</feature>
<organism evidence="3 4">
    <name type="scientific">Pyronema omphalodes (strain CBS 100304)</name>
    <name type="common">Pyronema confluens</name>
    <dbReference type="NCBI Taxonomy" id="1076935"/>
    <lineage>
        <taxon>Eukaryota</taxon>
        <taxon>Fungi</taxon>
        <taxon>Dikarya</taxon>
        <taxon>Ascomycota</taxon>
        <taxon>Pezizomycotina</taxon>
        <taxon>Pezizomycetes</taxon>
        <taxon>Pezizales</taxon>
        <taxon>Pyronemataceae</taxon>
        <taxon>Pyronema</taxon>
    </lineage>
</organism>
<evidence type="ECO:0000313" key="3">
    <source>
        <dbReference type="EMBL" id="CCX15873.1"/>
    </source>
</evidence>